<organism evidence="1">
    <name type="scientific">marine sediment metagenome</name>
    <dbReference type="NCBI Taxonomy" id="412755"/>
    <lineage>
        <taxon>unclassified sequences</taxon>
        <taxon>metagenomes</taxon>
        <taxon>ecological metagenomes</taxon>
    </lineage>
</organism>
<comment type="caution">
    <text evidence="1">The sequence shown here is derived from an EMBL/GenBank/DDBJ whole genome shotgun (WGS) entry which is preliminary data.</text>
</comment>
<reference evidence="1" key="1">
    <citation type="journal article" date="2014" name="Front. Microbiol.">
        <title>High frequency of phylogenetically diverse reductive dehalogenase-homologous genes in deep subseafloor sedimentary metagenomes.</title>
        <authorList>
            <person name="Kawai M."/>
            <person name="Futagami T."/>
            <person name="Toyoda A."/>
            <person name="Takaki Y."/>
            <person name="Nishi S."/>
            <person name="Hori S."/>
            <person name="Arai W."/>
            <person name="Tsubouchi T."/>
            <person name="Morono Y."/>
            <person name="Uchiyama I."/>
            <person name="Ito T."/>
            <person name="Fujiyama A."/>
            <person name="Inagaki F."/>
            <person name="Takami H."/>
        </authorList>
    </citation>
    <scope>NUCLEOTIDE SEQUENCE</scope>
    <source>
        <strain evidence="1">Expedition CK06-06</strain>
    </source>
</reference>
<name>X1PZK5_9ZZZZ</name>
<protein>
    <submittedName>
        <fullName evidence="1">Uncharacterized protein</fullName>
    </submittedName>
</protein>
<dbReference type="EMBL" id="BARW01001617">
    <property type="protein sequence ID" value="GAI61727.1"/>
    <property type="molecule type" value="Genomic_DNA"/>
</dbReference>
<sequence length="72" mass="8601">MTVPTREFAAKRLKEYTKPCLYSERKIIKIIIKTNQLNQWKAVRKLRKGVRIKRTSFNLIPFTKRIKIRIAG</sequence>
<gene>
    <name evidence="1" type="ORF">S12H4_05021</name>
</gene>
<evidence type="ECO:0000313" key="1">
    <source>
        <dbReference type="EMBL" id="GAI61727.1"/>
    </source>
</evidence>
<dbReference type="AlphaFoldDB" id="X1PZK5"/>
<accession>X1PZK5</accession>
<proteinExistence type="predicted"/>